<organism evidence="1 2">
    <name type="scientific">Meganyctiphanes norvegica</name>
    <name type="common">Northern krill</name>
    <name type="synonym">Thysanopoda norvegica</name>
    <dbReference type="NCBI Taxonomy" id="48144"/>
    <lineage>
        <taxon>Eukaryota</taxon>
        <taxon>Metazoa</taxon>
        <taxon>Ecdysozoa</taxon>
        <taxon>Arthropoda</taxon>
        <taxon>Crustacea</taxon>
        <taxon>Multicrustacea</taxon>
        <taxon>Malacostraca</taxon>
        <taxon>Eumalacostraca</taxon>
        <taxon>Eucarida</taxon>
        <taxon>Euphausiacea</taxon>
        <taxon>Euphausiidae</taxon>
        <taxon>Meganyctiphanes</taxon>
    </lineage>
</organism>
<accession>A0AAV2S9H5</accession>
<reference evidence="1 2" key="1">
    <citation type="submission" date="2024-05" db="EMBL/GenBank/DDBJ databases">
        <authorList>
            <person name="Wallberg A."/>
        </authorList>
    </citation>
    <scope>NUCLEOTIDE SEQUENCE [LARGE SCALE GENOMIC DNA]</scope>
</reference>
<gene>
    <name evidence="1" type="ORF">MNOR_LOCUS33404</name>
</gene>
<protein>
    <submittedName>
        <fullName evidence="1">Uncharacterized protein</fullName>
    </submittedName>
</protein>
<dbReference type="Proteomes" id="UP001497623">
    <property type="component" value="Unassembled WGS sequence"/>
</dbReference>
<dbReference type="AlphaFoldDB" id="A0AAV2S9H5"/>
<evidence type="ECO:0000313" key="2">
    <source>
        <dbReference type="Proteomes" id="UP001497623"/>
    </source>
</evidence>
<keyword evidence="2" id="KW-1185">Reference proteome</keyword>
<proteinExistence type="predicted"/>
<comment type="caution">
    <text evidence="1">The sequence shown here is derived from an EMBL/GenBank/DDBJ whole genome shotgun (WGS) entry which is preliminary data.</text>
</comment>
<evidence type="ECO:0000313" key="1">
    <source>
        <dbReference type="EMBL" id="CAL4166359.1"/>
    </source>
</evidence>
<sequence>MEDGSSPLVKPLMELLDTSTTPEQALQSFSSFCFSPVDYVRDNEHRMIFIAHVKFIMTRLTDACVDGILEDILKKTIMYSKMFYPLENANLVRRRMHEPFVYGNVWPTEDQAASWLNEALSSTSNCPNPYIRLELFRLIRIFLDNSSNLAWHNICDTFIQTIGEIQPSRLYPSANMDEMLFGVCDMQYIFDMCGLCGKFKNIISTDIVDGNSKEARFITHCLQLLGVFSVLAGSLRVSESFQTNERVSDSYITQIRACYSVLRSIGLRVTTFQAPILGKFSLKKLCQWIVCHPLFHLYVSETFCDLTSAIINNKVCNTYTTLYLLDDRDSIAGELGVCTKTCDLPRLLMYREMQGSTRLVRQHSLLLRNISPFSIQNVMAT</sequence>
<name>A0AAV2S9H5_MEGNR</name>
<dbReference type="EMBL" id="CAXKWB010048048">
    <property type="protein sequence ID" value="CAL4166359.1"/>
    <property type="molecule type" value="Genomic_DNA"/>
</dbReference>